<name>A0ABR1F9B5_9ASCO</name>
<dbReference type="GeneID" id="90039965"/>
<gene>
    <name evidence="2" type="ORF">BZA70DRAFT_294626</name>
</gene>
<comment type="caution">
    <text evidence="2">The sequence shown here is derived from an EMBL/GenBank/DDBJ whole genome shotgun (WGS) entry which is preliminary data.</text>
</comment>
<dbReference type="EMBL" id="JBBJBU010000003">
    <property type="protein sequence ID" value="KAK7206342.1"/>
    <property type="molecule type" value="Genomic_DNA"/>
</dbReference>
<dbReference type="RefSeq" id="XP_064769375.1">
    <property type="nucleotide sequence ID" value="XM_064914453.1"/>
</dbReference>
<evidence type="ECO:0000313" key="2">
    <source>
        <dbReference type="EMBL" id="KAK7206342.1"/>
    </source>
</evidence>
<feature type="region of interest" description="Disordered" evidence="1">
    <location>
        <begin position="35"/>
        <end position="69"/>
    </location>
</feature>
<evidence type="ECO:0000256" key="1">
    <source>
        <dbReference type="SAM" id="MobiDB-lite"/>
    </source>
</evidence>
<feature type="compositionally biased region" description="Polar residues" evidence="1">
    <location>
        <begin position="217"/>
        <end position="231"/>
    </location>
</feature>
<organism evidence="2 3">
    <name type="scientific">Myxozyma melibiosi</name>
    <dbReference type="NCBI Taxonomy" id="54550"/>
    <lineage>
        <taxon>Eukaryota</taxon>
        <taxon>Fungi</taxon>
        <taxon>Dikarya</taxon>
        <taxon>Ascomycota</taxon>
        <taxon>Saccharomycotina</taxon>
        <taxon>Lipomycetes</taxon>
        <taxon>Lipomycetales</taxon>
        <taxon>Lipomycetaceae</taxon>
        <taxon>Myxozyma</taxon>
    </lineage>
</organism>
<feature type="region of interest" description="Disordered" evidence="1">
    <location>
        <begin position="187"/>
        <end position="231"/>
    </location>
</feature>
<keyword evidence="3" id="KW-1185">Reference proteome</keyword>
<protein>
    <submittedName>
        <fullName evidence="2">Uncharacterized protein</fullName>
    </submittedName>
</protein>
<evidence type="ECO:0000313" key="3">
    <source>
        <dbReference type="Proteomes" id="UP001498771"/>
    </source>
</evidence>
<reference evidence="2 3" key="1">
    <citation type="submission" date="2024-03" db="EMBL/GenBank/DDBJ databases">
        <title>Genome-scale model development and genomic sequencing of the oleaginous clade Lipomyces.</title>
        <authorList>
            <consortium name="Lawrence Berkeley National Laboratory"/>
            <person name="Czajka J.J."/>
            <person name="Han Y."/>
            <person name="Kim J."/>
            <person name="Mondo S.J."/>
            <person name="Hofstad B.A."/>
            <person name="Robles A."/>
            <person name="Haridas S."/>
            <person name="Riley R."/>
            <person name="LaButti K."/>
            <person name="Pangilinan J."/>
            <person name="Andreopoulos W."/>
            <person name="Lipzen A."/>
            <person name="Yan J."/>
            <person name="Wang M."/>
            <person name="Ng V."/>
            <person name="Grigoriev I.V."/>
            <person name="Spatafora J.W."/>
            <person name="Magnuson J.K."/>
            <person name="Baker S.E."/>
            <person name="Pomraning K.R."/>
        </authorList>
    </citation>
    <scope>NUCLEOTIDE SEQUENCE [LARGE SCALE GENOMIC DNA]</scope>
    <source>
        <strain evidence="2 3">Phaff 52-87</strain>
    </source>
</reference>
<feature type="compositionally biased region" description="Polar residues" evidence="1">
    <location>
        <begin position="146"/>
        <end position="161"/>
    </location>
</feature>
<feature type="region of interest" description="Disordered" evidence="1">
    <location>
        <begin position="91"/>
        <end position="161"/>
    </location>
</feature>
<accession>A0ABR1F9B5</accession>
<sequence>MDSLRSRIKGLLGPIIIHSRHPSVFLDPDNADAYSSTTSIKDSYGPAPENVPLSSFDSPCPRRPSKPSALSEFCMPATVTGTIIQNDLSVKSTSAKQQRKVPLFSLRRSHSASEHSATVKADHKPTQATAPGPRRSKSSVYRPLTRETTTLPKRSKTTLWTENRLAAAADRHGQRGDRQVPLTHQQLATHGHDPEMRRRASTFSVRGRVDKAKSLQLPRSSSAPGSRTPSLAQLAKSLDCEEGDKSSPYLDASIALRSLNQTLSSRAKEKSAASSTSLISLSLFRAKPDKARADAATRARQRSNRFGHWRPKTPVLQSRKTAHTVRSFQYTEVDPYLSRVKQLLDAYRAPSRRQRQPRYEQLLGWKRLDAVREREL</sequence>
<proteinExistence type="predicted"/>
<dbReference type="Proteomes" id="UP001498771">
    <property type="component" value="Unassembled WGS sequence"/>
</dbReference>